<reference evidence="2 3" key="1">
    <citation type="submission" date="2022-01" db="EMBL/GenBank/DDBJ databases">
        <title>Maritalea mediterranea sp. nov., isolated from marine plastic residues from the Malva-rosa beach (Valencia, Spain).</title>
        <authorList>
            <person name="Vidal-Verdu A."/>
            <person name="Molina-Menor E."/>
            <person name="Pascual J."/>
            <person name="Pereto J."/>
            <person name="Porcar M."/>
        </authorList>
    </citation>
    <scope>NUCLEOTIDE SEQUENCE [LARGE SCALE GENOMIC DNA]</scope>
    <source>
        <strain evidence="2 3">P4.10X</strain>
    </source>
</reference>
<sequence>MDEWIVWPVAFLAGMMLAMFIGLGLLLTVAVGVFVYSVVLIPFQGFDWTGNFEAMYYAVPHSIVYIGLGVAGGLASAQYFNSQSRG</sequence>
<name>A0ABS9EA77_9HYPH</name>
<feature type="transmembrane region" description="Helical" evidence="1">
    <location>
        <begin position="12"/>
        <end position="43"/>
    </location>
</feature>
<organism evidence="2 3">
    <name type="scientific">Maritalea mediterranea</name>
    <dbReference type="NCBI Taxonomy" id="2909667"/>
    <lineage>
        <taxon>Bacteria</taxon>
        <taxon>Pseudomonadati</taxon>
        <taxon>Pseudomonadota</taxon>
        <taxon>Alphaproteobacteria</taxon>
        <taxon>Hyphomicrobiales</taxon>
        <taxon>Devosiaceae</taxon>
        <taxon>Maritalea</taxon>
    </lineage>
</organism>
<keyword evidence="1" id="KW-0472">Membrane</keyword>
<dbReference type="RefSeq" id="WP_236115537.1">
    <property type="nucleotide sequence ID" value="NZ_JAKGTI010000004.1"/>
</dbReference>
<dbReference type="EMBL" id="JAKGTI010000004">
    <property type="protein sequence ID" value="MCF4099791.1"/>
    <property type="molecule type" value="Genomic_DNA"/>
</dbReference>
<comment type="caution">
    <text evidence="2">The sequence shown here is derived from an EMBL/GenBank/DDBJ whole genome shotgun (WGS) entry which is preliminary data.</text>
</comment>
<accession>A0ABS9EA77</accession>
<protein>
    <submittedName>
        <fullName evidence="2">Uncharacterized protein</fullName>
    </submittedName>
</protein>
<evidence type="ECO:0000313" key="2">
    <source>
        <dbReference type="EMBL" id="MCF4099791.1"/>
    </source>
</evidence>
<proteinExistence type="predicted"/>
<evidence type="ECO:0000313" key="3">
    <source>
        <dbReference type="Proteomes" id="UP001201217"/>
    </source>
</evidence>
<dbReference type="Proteomes" id="UP001201217">
    <property type="component" value="Unassembled WGS sequence"/>
</dbReference>
<feature type="transmembrane region" description="Helical" evidence="1">
    <location>
        <begin position="63"/>
        <end position="80"/>
    </location>
</feature>
<keyword evidence="3" id="KW-1185">Reference proteome</keyword>
<keyword evidence="1" id="KW-0812">Transmembrane</keyword>
<keyword evidence="1" id="KW-1133">Transmembrane helix</keyword>
<evidence type="ECO:0000256" key="1">
    <source>
        <dbReference type="SAM" id="Phobius"/>
    </source>
</evidence>
<gene>
    <name evidence="2" type="ORF">L1I42_14950</name>
</gene>